<protein>
    <submittedName>
        <fullName evidence="1">Uncharacterized protein</fullName>
    </submittedName>
</protein>
<organism evidence="1 2">
    <name type="scientific">Sphaerobolus stellatus (strain SS14)</name>
    <dbReference type="NCBI Taxonomy" id="990650"/>
    <lineage>
        <taxon>Eukaryota</taxon>
        <taxon>Fungi</taxon>
        <taxon>Dikarya</taxon>
        <taxon>Basidiomycota</taxon>
        <taxon>Agaricomycotina</taxon>
        <taxon>Agaricomycetes</taxon>
        <taxon>Phallomycetidae</taxon>
        <taxon>Geastrales</taxon>
        <taxon>Sphaerobolaceae</taxon>
        <taxon>Sphaerobolus</taxon>
    </lineage>
</organism>
<proteinExistence type="predicted"/>
<reference evidence="1 2" key="1">
    <citation type="submission" date="2014-06" db="EMBL/GenBank/DDBJ databases">
        <title>Evolutionary Origins and Diversification of the Mycorrhizal Mutualists.</title>
        <authorList>
            <consortium name="DOE Joint Genome Institute"/>
            <consortium name="Mycorrhizal Genomics Consortium"/>
            <person name="Kohler A."/>
            <person name="Kuo A."/>
            <person name="Nagy L.G."/>
            <person name="Floudas D."/>
            <person name="Copeland A."/>
            <person name="Barry K.W."/>
            <person name="Cichocki N."/>
            <person name="Veneault-Fourrey C."/>
            <person name="LaButti K."/>
            <person name="Lindquist E.A."/>
            <person name="Lipzen A."/>
            <person name="Lundell T."/>
            <person name="Morin E."/>
            <person name="Murat C."/>
            <person name="Riley R."/>
            <person name="Ohm R."/>
            <person name="Sun H."/>
            <person name="Tunlid A."/>
            <person name="Henrissat B."/>
            <person name="Grigoriev I.V."/>
            <person name="Hibbett D.S."/>
            <person name="Martin F."/>
        </authorList>
    </citation>
    <scope>NUCLEOTIDE SEQUENCE [LARGE SCALE GENOMIC DNA]</scope>
    <source>
        <strain evidence="1 2">SS14</strain>
    </source>
</reference>
<evidence type="ECO:0000313" key="1">
    <source>
        <dbReference type="EMBL" id="KIJ34232.1"/>
    </source>
</evidence>
<gene>
    <name evidence="1" type="ORF">M422DRAFT_79747</name>
</gene>
<name>A0A0C9UY48_SPHS4</name>
<dbReference type="OrthoDB" id="2355984at2759"/>
<keyword evidence="2" id="KW-1185">Reference proteome</keyword>
<accession>A0A0C9UY48</accession>
<dbReference type="EMBL" id="KN837202">
    <property type="protein sequence ID" value="KIJ34232.1"/>
    <property type="molecule type" value="Genomic_DNA"/>
</dbReference>
<feature type="non-terminal residue" evidence="1">
    <location>
        <position position="150"/>
    </location>
</feature>
<sequence>LDPSIKETLDRKWFYLANYKEVKHDLLGQADCSAFPDSLWHGVIVRNFVDPDKVFSGRYSLEANSEFTQSIGHIDLCIQGSGNAGKPVKEVRTHSEWTVAFHSVKSMVLFLYPNRKEQFAAYESFIIGQFTATKPDAHCRVIALDKAIRK</sequence>
<feature type="non-terminal residue" evidence="1">
    <location>
        <position position="1"/>
    </location>
</feature>
<evidence type="ECO:0000313" key="2">
    <source>
        <dbReference type="Proteomes" id="UP000054279"/>
    </source>
</evidence>
<dbReference type="Proteomes" id="UP000054279">
    <property type="component" value="Unassembled WGS sequence"/>
</dbReference>
<dbReference type="HOGENOM" id="CLU_1598543_0_0_1"/>
<dbReference type="AlphaFoldDB" id="A0A0C9UY48"/>